<evidence type="ECO:0000313" key="3">
    <source>
        <dbReference type="Proteomes" id="UP000274327"/>
    </source>
</evidence>
<evidence type="ECO:0000313" key="2">
    <source>
        <dbReference type="EMBL" id="RRR17499.1"/>
    </source>
</evidence>
<keyword evidence="1" id="KW-1133">Transmembrane helix</keyword>
<feature type="transmembrane region" description="Helical" evidence="1">
    <location>
        <begin position="86"/>
        <end position="108"/>
    </location>
</feature>
<proteinExistence type="predicted"/>
<keyword evidence="1" id="KW-0812">Transmembrane</keyword>
<accession>A0A426SH89</accession>
<feature type="transmembrane region" description="Helical" evidence="1">
    <location>
        <begin position="55"/>
        <end position="79"/>
    </location>
</feature>
<keyword evidence="1" id="KW-0472">Membrane</keyword>
<reference evidence="2 3" key="1">
    <citation type="submission" date="2018-07" db="EMBL/GenBank/DDBJ databases">
        <title>Brachybacteriurn paraconglorneratum KCTC 9916.</title>
        <authorList>
            <person name="Li Y."/>
        </authorList>
    </citation>
    <scope>NUCLEOTIDE SEQUENCE [LARGE SCALE GENOMIC DNA]</scope>
    <source>
        <strain evidence="2 3">KCTC 9916</strain>
    </source>
</reference>
<protein>
    <recommendedName>
        <fullName evidence="4">ATP synthase protein I</fullName>
    </recommendedName>
</protein>
<name>A0A426SH89_9MICO</name>
<dbReference type="AlphaFoldDB" id="A0A426SH89"/>
<keyword evidence="3" id="KW-1185">Reference proteome</keyword>
<sequence length="159" mass="16268">MPAQPETPASSSPRSPRRAASDRSMQRATLIAAGVGLVADLVLLAIAAIRPESAALFGALVGTGLTLAIVLPTVAITFAGPRLTPVSMAATVLGSWAVKMFAVILVLLLVRDVESVSSTWIGLALLVGAVSAVLIEAVVLARTRQPLDVDPAASPDEHS</sequence>
<dbReference type="EMBL" id="QOCI01000013">
    <property type="protein sequence ID" value="RRR17499.1"/>
    <property type="molecule type" value="Genomic_DNA"/>
</dbReference>
<gene>
    <name evidence="2" type="ORF">DS079_14190</name>
</gene>
<dbReference type="RefSeq" id="WP_053917589.1">
    <property type="nucleotide sequence ID" value="NZ_CANLNX010000017.1"/>
</dbReference>
<feature type="transmembrane region" description="Helical" evidence="1">
    <location>
        <begin position="28"/>
        <end position="49"/>
    </location>
</feature>
<evidence type="ECO:0000256" key="1">
    <source>
        <dbReference type="SAM" id="Phobius"/>
    </source>
</evidence>
<feature type="transmembrane region" description="Helical" evidence="1">
    <location>
        <begin position="120"/>
        <end position="141"/>
    </location>
</feature>
<evidence type="ECO:0008006" key="4">
    <source>
        <dbReference type="Google" id="ProtNLM"/>
    </source>
</evidence>
<comment type="caution">
    <text evidence="2">The sequence shown here is derived from an EMBL/GenBank/DDBJ whole genome shotgun (WGS) entry which is preliminary data.</text>
</comment>
<dbReference type="GeneID" id="78122167"/>
<dbReference type="Proteomes" id="UP000274327">
    <property type="component" value="Unassembled WGS sequence"/>
</dbReference>
<organism evidence="2 3">
    <name type="scientific">Brachybacterium paraconglomeratum</name>
    <dbReference type="NCBI Taxonomy" id="173362"/>
    <lineage>
        <taxon>Bacteria</taxon>
        <taxon>Bacillati</taxon>
        <taxon>Actinomycetota</taxon>
        <taxon>Actinomycetes</taxon>
        <taxon>Micrococcales</taxon>
        <taxon>Dermabacteraceae</taxon>
        <taxon>Brachybacterium</taxon>
    </lineage>
</organism>